<keyword evidence="2" id="KW-0902">Two-component regulatory system</keyword>
<dbReference type="GO" id="GO:0006355">
    <property type="term" value="P:regulation of DNA-templated transcription"/>
    <property type="evidence" value="ECO:0007669"/>
    <property type="project" value="InterPro"/>
</dbReference>
<keyword evidence="1 6" id="KW-0597">Phosphoprotein</keyword>
<dbReference type="SUPFAM" id="SSF52172">
    <property type="entry name" value="CheY-like"/>
    <property type="match status" value="1"/>
</dbReference>
<dbReference type="EMBL" id="CP034346">
    <property type="protein sequence ID" value="AZS15079.1"/>
    <property type="molecule type" value="Genomic_DNA"/>
</dbReference>
<organism evidence="10 11">
    <name type="scientific">Paenibacillus lutimineralis</name>
    <dbReference type="NCBI Taxonomy" id="2707005"/>
    <lineage>
        <taxon>Bacteria</taxon>
        <taxon>Bacillati</taxon>
        <taxon>Bacillota</taxon>
        <taxon>Bacilli</taxon>
        <taxon>Bacillales</taxon>
        <taxon>Paenibacillaceae</taxon>
        <taxon>Paenibacillus</taxon>
    </lineage>
</organism>
<dbReference type="InterPro" id="IPR039420">
    <property type="entry name" value="WalR-like"/>
</dbReference>
<dbReference type="Pfam" id="PF00486">
    <property type="entry name" value="Trans_reg_C"/>
    <property type="match status" value="1"/>
</dbReference>
<dbReference type="GO" id="GO:0000156">
    <property type="term" value="F:phosphorelay response regulator activity"/>
    <property type="evidence" value="ECO:0007669"/>
    <property type="project" value="TreeGrafter"/>
</dbReference>
<evidence type="ECO:0000313" key="10">
    <source>
        <dbReference type="EMBL" id="AZS15079.1"/>
    </source>
</evidence>
<evidence type="ECO:0000259" key="9">
    <source>
        <dbReference type="PROSITE" id="PS51755"/>
    </source>
</evidence>
<evidence type="ECO:0000256" key="4">
    <source>
        <dbReference type="ARBA" id="ARBA00023125"/>
    </source>
</evidence>
<gene>
    <name evidence="10" type="ORF">EI981_11790</name>
</gene>
<reference evidence="11" key="1">
    <citation type="submission" date="2018-12" db="EMBL/GenBank/DDBJ databases">
        <title>Complete genome sequence of Paenibacillus sp. MBLB1234.</title>
        <authorList>
            <person name="Nam Y.-D."/>
            <person name="Kang J."/>
            <person name="Chung W.-H."/>
            <person name="Park Y.S."/>
        </authorList>
    </citation>
    <scope>NUCLEOTIDE SEQUENCE [LARGE SCALE GENOMIC DNA]</scope>
    <source>
        <strain evidence="11">MBLB1234</strain>
    </source>
</reference>
<dbReference type="GO" id="GO:0005829">
    <property type="term" value="C:cytosol"/>
    <property type="evidence" value="ECO:0007669"/>
    <property type="project" value="TreeGrafter"/>
</dbReference>
<accession>A0A3Q9I8H7</accession>
<proteinExistence type="predicted"/>
<dbReference type="InterPro" id="IPR001867">
    <property type="entry name" value="OmpR/PhoB-type_DNA-bd"/>
</dbReference>
<evidence type="ECO:0000256" key="3">
    <source>
        <dbReference type="ARBA" id="ARBA00023015"/>
    </source>
</evidence>
<feature type="domain" description="Response regulatory" evidence="8">
    <location>
        <begin position="3"/>
        <end position="116"/>
    </location>
</feature>
<dbReference type="InterPro" id="IPR036388">
    <property type="entry name" value="WH-like_DNA-bd_sf"/>
</dbReference>
<feature type="modified residue" description="4-aspartylphosphate" evidence="6">
    <location>
        <position position="52"/>
    </location>
</feature>
<dbReference type="SMART" id="SM00448">
    <property type="entry name" value="REC"/>
    <property type="match status" value="1"/>
</dbReference>
<dbReference type="InterPro" id="IPR011006">
    <property type="entry name" value="CheY-like_superfamily"/>
</dbReference>
<evidence type="ECO:0000256" key="7">
    <source>
        <dbReference type="PROSITE-ProRule" id="PRU01091"/>
    </source>
</evidence>
<dbReference type="Proteomes" id="UP000270678">
    <property type="component" value="Chromosome"/>
</dbReference>
<dbReference type="PROSITE" id="PS51755">
    <property type="entry name" value="OMPR_PHOB"/>
    <property type="match status" value="1"/>
</dbReference>
<dbReference type="Gene3D" id="1.10.10.10">
    <property type="entry name" value="Winged helix-like DNA-binding domain superfamily/Winged helix DNA-binding domain"/>
    <property type="match status" value="1"/>
</dbReference>
<protein>
    <submittedName>
        <fullName evidence="10">DNA-binding response regulator</fullName>
    </submittedName>
</protein>
<evidence type="ECO:0000256" key="5">
    <source>
        <dbReference type="ARBA" id="ARBA00023163"/>
    </source>
</evidence>
<dbReference type="PANTHER" id="PTHR48111">
    <property type="entry name" value="REGULATOR OF RPOS"/>
    <property type="match status" value="1"/>
</dbReference>
<evidence type="ECO:0000313" key="11">
    <source>
        <dbReference type="Proteomes" id="UP000270678"/>
    </source>
</evidence>
<name>A0A3Q9I8H7_9BACL</name>
<dbReference type="PANTHER" id="PTHR48111:SF43">
    <property type="entry name" value="STAGE 0 SPORULATION PROTEIN A HOMOLOG"/>
    <property type="match status" value="1"/>
</dbReference>
<dbReference type="AlphaFoldDB" id="A0A3Q9I8H7"/>
<evidence type="ECO:0000256" key="6">
    <source>
        <dbReference type="PROSITE-ProRule" id="PRU00169"/>
    </source>
</evidence>
<dbReference type="CDD" id="cd00383">
    <property type="entry name" value="trans_reg_C"/>
    <property type="match status" value="1"/>
</dbReference>
<evidence type="ECO:0000256" key="1">
    <source>
        <dbReference type="ARBA" id="ARBA00022553"/>
    </source>
</evidence>
<keyword evidence="4 7" id="KW-0238">DNA-binding</keyword>
<dbReference type="OrthoDB" id="9790442at2"/>
<feature type="DNA-binding region" description="OmpR/PhoB-type" evidence="7">
    <location>
        <begin position="126"/>
        <end position="223"/>
    </location>
</feature>
<sequence>MAKVLIIEDEESIREELEILLKNTGYEVVRTENFINAVGDVEAHNPDLILLDVNLQDYSGFSICTGIRKFSNVPIIFITGRNTSIDELQAFSLGGDDYITKPYHPSVLLARISTILKRTKNSERAEEQILIHKGLTLDLRSYKFIYDGKSEELSKNEFKLLHYLFQRKGEVVPRLDIIEYLWDNDVFIDDNALSVNVTRVRSKLEQLGVSDFIETKRGVGYRI</sequence>
<evidence type="ECO:0000259" key="8">
    <source>
        <dbReference type="PROSITE" id="PS50110"/>
    </source>
</evidence>
<dbReference type="PROSITE" id="PS50110">
    <property type="entry name" value="RESPONSE_REGULATORY"/>
    <property type="match status" value="1"/>
</dbReference>
<feature type="domain" description="OmpR/PhoB-type" evidence="9">
    <location>
        <begin position="126"/>
        <end position="223"/>
    </location>
</feature>
<dbReference type="Pfam" id="PF00072">
    <property type="entry name" value="Response_reg"/>
    <property type="match status" value="1"/>
</dbReference>
<dbReference type="KEGG" id="plut:EI981_11790"/>
<keyword evidence="5" id="KW-0804">Transcription</keyword>
<dbReference type="SMART" id="SM00862">
    <property type="entry name" value="Trans_reg_C"/>
    <property type="match status" value="1"/>
</dbReference>
<evidence type="ECO:0000256" key="2">
    <source>
        <dbReference type="ARBA" id="ARBA00023012"/>
    </source>
</evidence>
<keyword evidence="11" id="KW-1185">Reference proteome</keyword>
<keyword evidence="3" id="KW-0805">Transcription regulation</keyword>
<dbReference type="Gene3D" id="3.40.50.2300">
    <property type="match status" value="1"/>
</dbReference>
<dbReference type="RefSeq" id="WP_126998340.1">
    <property type="nucleotide sequence ID" value="NZ_CP034346.1"/>
</dbReference>
<dbReference type="GO" id="GO:0000976">
    <property type="term" value="F:transcription cis-regulatory region binding"/>
    <property type="evidence" value="ECO:0007669"/>
    <property type="project" value="TreeGrafter"/>
</dbReference>
<dbReference type="Gene3D" id="6.10.250.690">
    <property type="match status" value="1"/>
</dbReference>
<dbReference type="InterPro" id="IPR001789">
    <property type="entry name" value="Sig_transdc_resp-reg_receiver"/>
</dbReference>
<dbReference type="GO" id="GO:0032993">
    <property type="term" value="C:protein-DNA complex"/>
    <property type="evidence" value="ECO:0007669"/>
    <property type="project" value="TreeGrafter"/>
</dbReference>